<dbReference type="InterPro" id="IPR008271">
    <property type="entry name" value="Ser/Thr_kinase_AS"/>
</dbReference>
<dbReference type="PANTHER" id="PTHR11042:SF185">
    <property type="entry name" value="WEE1-LIKE PROTEIN KINASE"/>
    <property type="match status" value="1"/>
</dbReference>
<feature type="region of interest" description="Disordered" evidence="6">
    <location>
        <begin position="89"/>
        <end position="141"/>
    </location>
</feature>
<sequence>MKTAVSRTTIGSTTLGQARIDELLQSSNNLAKLTIASQDLSQCSLSKNEANFTSQDIYQTDNCSSVMHGTTQDEETNYCTPQDQAILHNSSCPPSSPARRKALKSCNYSQSTQDSVTQHSQLSDASFHNANPSQDSTLSSQNGIIWNMNGKYSGGLDTTRQVEGRRKRTRNLERQQKPRICVHNPYIELLDKAVVETAHPKPPSFRNSVIGHNNPISSRYWEDFEELAVLGKGEKGIVVKARHRIDGGIYAVKMSRKPLIGNSHQHEALREVQILVALGGHPNITQYFSCWLEDEIIYIQLEYCSGGSLSTMVGNDVPCTDELFRMMSDITRALHFIHSKGIVHMDVKPENILISKGVYKLGDFGLACLSDHSDFVEQEGDKRYLCKSMLDPSTADFQAADIFALGATMLEVVTCKSLPKGGEEWQKIRNNELEQSLLQQRCGSRLAALIRWCLASDPTKRPTAEELLQRFEPKIERVFEMEQLLIQQKALYETLQQRLASKDERIKRLESALEEICAGNE</sequence>
<keyword evidence="9" id="KW-1185">Reference proteome</keyword>
<dbReference type="GO" id="GO:0005634">
    <property type="term" value="C:nucleus"/>
    <property type="evidence" value="ECO:0007669"/>
    <property type="project" value="TreeGrafter"/>
</dbReference>
<feature type="compositionally biased region" description="Polar residues" evidence="6">
    <location>
        <begin position="106"/>
        <end position="141"/>
    </location>
</feature>
<keyword evidence="3" id="KW-0418">Kinase</keyword>
<dbReference type="Pfam" id="PF00069">
    <property type="entry name" value="Pkinase"/>
    <property type="match status" value="1"/>
</dbReference>
<name>A0AAV9I2D8_9RHOD</name>
<feature type="domain" description="Protein kinase" evidence="7">
    <location>
        <begin position="224"/>
        <end position="475"/>
    </location>
</feature>
<dbReference type="SUPFAM" id="SSF56112">
    <property type="entry name" value="Protein kinase-like (PK-like)"/>
    <property type="match status" value="1"/>
</dbReference>
<organism evidence="8 9">
    <name type="scientific">Galdieria yellowstonensis</name>
    <dbReference type="NCBI Taxonomy" id="3028027"/>
    <lineage>
        <taxon>Eukaryota</taxon>
        <taxon>Rhodophyta</taxon>
        <taxon>Bangiophyceae</taxon>
        <taxon>Galdieriales</taxon>
        <taxon>Galdieriaceae</taxon>
        <taxon>Galdieria</taxon>
    </lineage>
</organism>
<dbReference type="PANTHER" id="PTHR11042">
    <property type="entry name" value="EUKARYOTIC TRANSLATION INITIATION FACTOR 2-ALPHA KINASE EIF2-ALPHA KINASE -RELATED"/>
    <property type="match status" value="1"/>
</dbReference>
<dbReference type="InterPro" id="IPR000719">
    <property type="entry name" value="Prot_kinase_dom"/>
</dbReference>
<evidence type="ECO:0000313" key="8">
    <source>
        <dbReference type="EMBL" id="KAK4522286.1"/>
    </source>
</evidence>
<proteinExistence type="inferred from homology"/>
<evidence type="ECO:0000256" key="3">
    <source>
        <dbReference type="ARBA" id="ARBA00022777"/>
    </source>
</evidence>
<evidence type="ECO:0000256" key="2">
    <source>
        <dbReference type="ARBA" id="ARBA00022741"/>
    </source>
</evidence>
<accession>A0AAV9I2D8</accession>
<dbReference type="PROSITE" id="PS50011">
    <property type="entry name" value="PROTEIN_KINASE_DOM"/>
    <property type="match status" value="1"/>
</dbReference>
<dbReference type="GO" id="GO:0004713">
    <property type="term" value="F:protein tyrosine kinase activity"/>
    <property type="evidence" value="ECO:0007669"/>
    <property type="project" value="TreeGrafter"/>
</dbReference>
<dbReference type="EMBL" id="JANCYU010000003">
    <property type="protein sequence ID" value="KAK4522286.1"/>
    <property type="molecule type" value="Genomic_DNA"/>
</dbReference>
<keyword evidence="4" id="KW-0067">ATP-binding</keyword>
<dbReference type="Proteomes" id="UP001300502">
    <property type="component" value="Unassembled WGS sequence"/>
</dbReference>
<comment type="caution">
    <text evidence="8">The sequence shown here is derived from an EMBL/GenBank/DDBJ whole genome shotgun (WGS) entry which is preliminary data.</text>
</comment>
<dbReference type="GO" id="GO:0005737">
    <property type="term" value="C:cytoplasm"/>
    <property type="evidence" value="ECO:0007669"/>
    <property type="project" value="TreeGrafter"/>
</dbReference>
<protein>
    <recommendedName>
        <fullName evidence="7">Protein kinase domain-containing protein</fullName>
    </recommendedName>
</protein>
<dbReference type="Gene3D" id="3.30.200.20">
    <property type="entry name" value="Phosphorylase Kinase, domain 1"/>
    <property type="match status" value="1"/>
</dbReference>
<evidence type="ECO:0000313" key="9">
    <source>
        <dbReference type="Proteomes" id="UP001300502"/>
    </source>
</evidence>
<keyword evidence="1" id="KW-0808">Transferase</keyword>
<evidence type="ECO:0000256" key="6">
    <source>
        <dbReference type="SAM" id="MobiDB-lite"/>
    </source>
</evidence>
<dbReference type="PROSITE" id="PS50890">
    <property type="entry name" value="PUA"/>
    <property type="match status" value="1"/>
</dbReference>
<evidence type="ECO:0000256" key="1">
    <source>
        <dbReference type="ARBA" id="ARBA00022679"/>
    </source>
</evidence>
<comment type="similarity">
    <text evidence="5">Belongs to the protein kinase superfamily. Ser/Thr protein kinase family. GCN2 subfamily.</text>
</comment>
<evidence type="ECO:0000256" key="5">
    <source>
        <dbReference type="ARBA" id="ARBA00037982"/>
    </source>
</evidence>
<dbReference type="AlphaFoldDB" id="A0AAV9I2D8"/>
<dbReference type="InterPro" id="IPR011009">
    <property type="entry name" value="Kinase-like_dom_sf"/>
</dbReference>
<dbReference type="GO" id="GO:0005524">
    <property type="term" value="F:ATP binding"/>
    <property type="evidence" value="ECO:0007669"/>
    <property type="project" value="UniProtKB-KW"/>
</dbReference>
<gene>
    <name evidence="8" type="ORF">GAYE_HPESCF16G0166</name>
</gene>
<dbReference type="PROSITE" id="PS00108">
    <property type="entry name" value="PROTEIN_KINASE_ST"/>
    <property type="match status" value="1"/>
</dbReference>
<keyword evidence="2" id="KW-0547">Nucleotide-binding</keyword>
<dbReference type="InterPro" id="IPR050339">
    <property type="entry name" value="CC_SR_Kinase"/>
</dbReference>
<reference evidence="8 9" key="1">
    <citation type="submission" date="2022-07" db="EMBL/GenBank/DDBJ databases">
        <title>Genome-wide signatures of adaptation to extreme environments.</title>
        <authorList>
            <person name="Cho C.H."/>
            <person name="Yoon H.S."/>
        </authorList>
    </citation>
    <scope>NUCLEOTIDE SEQUENCE [LARGE SCALE GENOMIC DNA]</scope>
    <source>
        <strain evidence="8 9">108.79 E11</strain>
    </source>
</reference>
<dbReference type="SMART" id="SM00220">
    <property type="entry name" value="S_TKc"/>
    <property type="match status" value="1"/>
</dbReference>
<evidence type="ECO:0000259" key="7">
    <source>
        <dbReference type="PROSITE" id="PS50011"/>
    </source>
</evidence>
<evidence type="ECO:0000256" key="4">
    <source>
        <dbReference type="ARBA" id="ARBA00022840"/>
    </source>
</evidence>
<dbReference type="Gene3D" id="1.10.510.10">
    <property type="entry name" value="Transferase(Phosphotransferase) domain 1"/>
    <property type="match status" value="1"/>
</dbReference>